<gene>
    <name evidence="1" type="ORF">DFR24_3284</name>
</gene>
<accession>A0A4R7P524</accession>
<dbReference type="OrthoDB" id="5664384at2"/>
<organism evidence="1 2">
    <name type="scientific">Panacagrimonas perspica</name>
    <dbReference type="NCBI Taxonomy" id="381431"/>
    <lineage>
        <taxon>Bacteria</taxon>
        <taxon>Pseudomonadati</taxon>
        <taxon>Pseudomonadota</taxon>
        <taxon>Gammaproteobacteria</taxon>
        <taxon>Nevskiales</taxon>
        <taxon>Nevskiaceae</taxon>
        <taxon>Panacagrimonas</taxon>
    </lineage>
</organism>
<sequence length="327" mass="33850">MRKIAKILTAAVFAAGTIGGNPAVGATTLKSVRTGTPHQALMSLSMDGSVGYAVGGGGQILSTRDAGREWKAEASPTAKALLGVSTKGNLTIAVGQMGTILVRDGGGAFTQVESDAVSDRLLSVSVNGRGTAVAVGAFGSAAISHDRGRTWTSIAPNWETLITDQGLSFSPHLYAAVMHENGDITISGEAGTIIRSCDLGRSWIVLHKGNPDVREENASILALDFRDDGVAYAVGQEGTVLRSADWGATWTRLHSSSSILSGVRSTGNGKVVAVGMYSMLVSQDDGRTWSEIDDPNVTSSWYVGLARSGTTDLMTVGKAGAILLVTP</sequence>
<protein>
    <submittedName>
        <fullName evidence="1">Photosystem II stability/assembly factor-like uncharacterized protein</fullName>
    </submittedName>
</protein>
<reference evidence="1 2" key="1">
    <citation type="submission" date="2019-03" db="EMBL/GenBank/DDBJ databases">
        <title>Genomic Encyclopedia of Type Strains, Phase IV (KMG-IV): sequencing the most valuable type-strain genomes for metagenomic binning, comparative biology and taxonomic classification.</title>
        <authorList>
            <person name="Goeker M."/>
        </authorList>
    </citation>
    <scope>NUCLEOTIDE SEQUENCE [LARGE SCALE GENOMIC DNA]</scope>
    <source>
        <strain evidence="1 2">DSM 26377</strain>
    </source>
</reference>
<dbReference type="RefSeq" id="WP_133882422.1">
    <property type="nucleotide sequence ID" value="NZ_MWIN01000018.1"/>
</dbReference>
<name>A0A4R7P524_9GAMM</name>
<dbReference type="PANTHER" id="PTHR47199:SF2">
    <property type="entry name" value="PHOTOSYSTEM II STABILITY_ASSEMBLY FACTOR HCF136, CHLOROPLASTIC"/>
    <property type="match status" value="1"/>
</dbReference>
<dbReference type="SUPFAM" id="SSF110296">
    <property type="entry name" value="Oligoxyloglucan reducing end-specific cellobiohydrolase"/>
    <property type="match status" value="1"/>
</dbReference>
<evidence type="ECO:0000313" key="2">
    <source>
        <dbReference type="Proteomes" id="UP000295341"/>
    </source>
</evidence>
<dbReference type="AlphaFoldDB" id="A0A4R7P524"/>
<keyword evidence="2" id="KW-1185">Reference proteome</keyword>
<comment type="caution">
    <text evidence="1">The sequence shown here is derived from an EMBL/GenBank/DDBJ whole genome shotgun (WGS) entry which is preliminary data.</text>
</comment>
<evidence type="ECO:0000313" key="1">
    <source>
        <dbReference type="EMBL" id="TDU28904.1"/>
    </source>
</evidence>
<dbReference type="InterPro" id="IPR015943">
    <property type="entry name" value="WD40/YVTN_repeat-like_dom_sf"/>
</dbReference>
<dbReference type="Gene3D" id="2.130.10.10">
    <property type="entry name" value="YVTN repeat-like/Quinoprotein amine dehydrogenase"/>
    <property type="match status" value="2"/>
</dbReference>
<proteinExistence type="predicted"/>
<dbReference type="Proteomes" id="UP000295341">
    <property type="component" value="Unassembled WGS sequence"/>
</dbReference>
<dbReference type="PANTHER" id="PTHR47199">
    <property type="entry name" value="PHOTOSYSTEM II STABILITY/ASSEMBLY FACTOR HCF136, CHLOROPLASTIC"/>
    <property type="match status" value="1"/>
</dbReference>
<dbReference type="EMBL" id="SOBT01000009">
    <property type="protein sequence ID" value="TDU28904.1"/>
    <property type="molecule type" value="Genomic_DNA"/>
</dbReference>